<dbReference type="AlphaFoldDB" id="A0A6J4PVB6"/>
<gene>
    <name evidence="2" type="ORF">AVDCRST_MAG51-2160</name>
</gene>
<sequence length="178" mass="19432">GSTGSQRFRPGRDRPHGRLQGRAVQAGDDRVGEACACVCARGRPHARRVDGGHPVPDRDRAEVRREAPGVHPAVGHAGHLDAGGGARAGTRRQGAGRQAGREADRSHRAGPLLLARRAEEGTRHRHRRGQGRTDPVPRAGDRHQRPAGGELRSGRLVRRRRRLLRHAEGRQHEPARPV</sequence>
<feature type="region of interest" description="Disordered" evidence="1">
    <location>
        <begin position="42"/>
        <end position="178"/>
    </location>
</feature>
<feature type="non-terminal residue" evidence="2">
    <location>
        <position position="178"/>
    </location>
</feature>
<name>A0A6J4PVB6_9BURK</name>
<proteinExistence type="predicted"/>
<keyword evidence="2" id="KW-0223">Dioxygenase</keyword>
<dbReference type="EMBL" id="CADCUX010000454">
    <property type="protein sequence ID" value="CAA9422794.1"/>
    <property type="molecule type" value="Genomic_DNA"/>
</dbReference>
<accession>A0A6J4PVB6</accession>
<feature type="compositionally biased region" description="Basic residues" evidence="1">
    <location>
        <begin position="155"/>
        <end position="164"/>
    </location>
</feature>
<evidence type="ECO:0000256" key="1">
    <source>
        <dbReference type="SAM" id="MobiDB-lite"/>
    </source>
</evidence>
<feature type="region of interest" description="Disordered" evidence="1">
    <location>
        <begin position="1"/>
        <end position="27"/>
    </location>
</feature>
<evidence type="ECO:0000313" key="2">
    <source>
        <dbReference type="EMBL" id="CAA9422794.1"/>
    </source>
</evidence>
<feature type="compositionally biased region" description="Basic and acidic residues" evidence="1">
    <location>
        <begin position="47"/>
        <end position="68"/>
    </location>
</feature>
<dbReference type="EC" id="1.13.11.1" evidence="2"/>
<dbReference type="GO" id="GO:0018576">
    <property type="term" value="F:catechol 1,2-dioxygenase activity"/>
    <property type="evidence" value="ECO:0007669"/>
    <property type="project" value="UniProtKB-EC"/>
</dbReference>
<reference evidence="2" key="1">
    <citation type="submission" date="2020-02" db="EMBL/GenBank/DDBJ databases">
        <authorList>
            <person name="Meier V. D."/>
        </authorList>
    </citation>
    <scope>NUCLEOTIDE SEQUENCE</scope>
    <source>
        <strain evidence="2">AVDCRST_MAG51</strain>
    </source>
</reference>
<feature type="non-terminal residue" evidence="2">
    <location>
        <position position="1"/>
    </location>
</feature>
<protein>
    <submittedName>
        <fullName evidence="2">Catechol 1,2-dioxygenase 1</fullName>
        <ecNumber evidence="2">1.13.11.1</ecNumber>
    </submittedName>
</protein>
<organism evidence="2">
    <name type="scientific">uncultured Ramlibacter sp</name>
    <dbReference type="NCBI Taxonomy" id="260755"/>
    <lineage>
        <taxon>Bacteria</taxon>
        <taxon>Pseudomonadati</taxon>
        <taxon>Pseudomonadota</taxon>
        <taxon>Betaproteobacteria</taxon>
        <taxon>Burkholderiales</taxon>
        <taxon>Comamonadaceae</taxon>
        <taxon>Ramlibacter</taxon>
        <taxon>environmental samples</taxon>
    </lineage>
</organism>
<feature type="compositionally biased region" description="Basic and acidic residues" evidence="1">
    <location>
        <begin position="165"/>
        <end position="178"/>
    </location>
</feature>
<keyword evidence="2" id="KW-0560">Oxidoreductase</keyword>